<organism evidence="1 2">
    <name type="scientific">Flavobacterium hungaricum</name>
    <dbReference type="NCBI Taxonomy" id="2082725"/>
    <lineage>
        <taxon>Bacteria</taxon>
        <taxon>Pseudomonadati</taxon>
        <taxon>Bacteroidota</taxon>
        <taxon>Flavobacteriia</taxon>
        <taxon>Flavobacteriales</taxon>
        <taxon>Flavobacteriaceae</taxon>
        <taxon>Flavobacterium</taxon>
    </lineage>
</organism>
<protein>
    <submittedName>
        <fullName evidence="1">Uncharacterized protein</fullName>
    </submittedName>
</protein>
<comment type="caution">
    <text evidence="1">The sequence shown here is derived from an EMBL/GenBank/DDBJ whole genome shotgun (WGS) entry which is preliminary data.</text>
</comment>
<proteinExistence type="predicted"/>
<dbReference type="EMBL" id="PRDM01000006">
    <property type="protein sequence ID" value="MBE8727986.1"/>
    <property type="molecule type" value="Genomic_DNA"/>
</dbReference>
<evidence type="ECO:0000313" key="2">
    <source>
        <dbReference type="Proteomes" id="UP000640614"/>
    </source>
</evidence>
<sequence>MPHVVSGKLKIVNVYDTSFELSGLDIFSNYSVDGVVFSSLAALQNALLPVIYTRNSLNFESDLPYYNQITKENGITNAGLKKTFLAGWEWLINNVQYINTGDIEITFPLASTGKQRLDRVVATNLNTFIRIPGAESISSPTADPRPDNTIDATFVLVTDSEVNEPTPPVIGDGKEDKVNKNQPNGYAGLDSFGKINFSQIPNLTTDNISEGVVNKYSTLSLVMSYVLTGVSFTVGTAITATDTVLSAFGKLQKQINDLITGKQVIDEQIEIIGNSNVLNAWSGKTVLFTANCTITVPATLNNQLNFPFIVYPGVTVTWSITSPFSWVAPPTPTVATADLVFGMFVRKLNSNTVSVNV</sequence>
<gene>
    <name evidence="1" type="ORF">C4F50_23970</name>
</gene>
<dbReference type="Proteomes" id="UP000640614">
    <property type="component" value="Unassembled WGS sequence"/>
</dbReference>
<reference evidence="1 2" key="1">
    <citation type="submission" date="2018-07" db="EMBL/GenBank/DDBJ databases">
        <title>Genome assembly of strain KB82.</title>
        <authorList>
            <person name="Kukolya J."/>
            <person name="Horvath B."/>
            <person name="Nagy I."/>
            <person name="Toth A."/>
        </authorList>
    </citation>
    <scope>NUCLEOTIDE SEQUENCE [LARGE SCALE GENOMIC DNA]</scope>
    <source>
        <strain evidence="1 2">Kb82</strain>
    </source>
</reference>
<name>A0ABR9TRT7_9FLAO</name>
<evidence type="ECO:0000313" key="1">
    <source>
        <dbReference type="EMBL" id="MBE8727986.1"/>
    </source>
</evidence>
<keyword evidence="2" id="KW-1185">Reference proteome</keyword>
<accession>A0ABR9TRT7</accession>